<dbReference type="SUPFAM" id="SSF117892">
    <property type="entry name" value="Band 7/SPFH domain"/>
    <property type="match status" value="1"/>
</dbReference>
<feature type="domain" description="Band 7" evidence="8">
    <location>
        <begin position="22"/>
        <end position="184"/>
    </location>
</feature>
<dbReference type="GO" id="GO:0016020">
    <property type="term" value="C:membrane"/>
    <property type="evidence" value="ECO:0007669"/>
    <property type="project" value="UniProtKB-SubCell"/>
</dbReference>
<dbReference type="Proteomes" id="UP000778970">
    <property type="component" value="Unassembled WGS sequence"/>
</dbReference>
<comment type="caution">
    <text evidence="9">The sequence shown here is derived from an EMBL/GenBank/DDBJ whole genome shotgun (WGS) entry which is preliminary data.</text>
</comment>
<sequence>MNRVFLIAGGVLAILLAIVAYSALFTVHQTQQAIVMQFGDPKRVISEPGLNAKVPFIQDVLYYEKRILDLDPPVERVLLADQKPLDVDSFARYEITDPLKFYQTVTFERSLRDRLGSIINSALRSELGTVNLASILSDQRDDIMAQIQKQVNTESNRFGINIVDLRIGRTDLPEQVSEAVYARMRSEREREAAEFRAQGREEAQRIRASADREATVIRAEAQRESDIIRGRGEAKRTRVLSESYGQDENFFAFYRAMQAYEGSINQGQAKNSYLVLSTEDNAFFRMFGEGALSNELREAGKQSADQPALGPRAERSPDNNASNAN</sequence>
<keyword evidence="9" id="KW-0645">Protease</keyword>
<accession>A0A934QL75</accession>
<keyword evidence="3" id="KW-0812">Transmembrane</keyword>
<organism evidence="9 10">
    <name type="scientific">Rhodovibrio salinarum</name>
    <dbReference type="NCBI Taxonomy" id="1087"/>
    <lineage>
        <taxon>Bacteria</taxon>
        <taxon>Pseudomonadati</taxon>
        <taxon>Pseudomonadota</taxon>
        <taxon>Alphaproteobacteria</taxon>
        <taxon>Rhodospirillales</taxon>
        <taxon>Rhodovibrionaceae</taxon>
        <taxon>Rhodovibrio</taxon>
    </lineage>
</organism>
<reference evidence="9" key="1">
    <citation type="submission" date="2017-08" db="EMBL/GenBank/DDBJ databases">
        <authorList>
            <person name="Imhoff J.F."/>
            <person name="Rahn T."/>
            <person name="Kuenzel S."/>
            <person name="Neulinger S.C."/>
        </authorList>
    </citation>
    <scope>NUCLEOTIDE SEQUENCE</scope>
    <source>
        <strain evidence="9">DSM 9154</strain>
    </source>
</reference>
<dbReference type="InterPro" id="IPR001107">
    <property type="entry name" value="Band_7"/>
</dbReference>
<comment type="subcellular location">
    <subcellularLocation>
        <location evidence="1">Membrane</location>
        <topology evidence="1">Single-pass membrane protein</topology>
    </subcellularLocation>
</comment>
<dbReference type="GO" id="GO:0008233">
    <property type="term" value="F:peptidase activity"/>
    <property type="evidence" value="ECO:0007669"/>
    <property type="project" value="UniProtKB-KW"/>
</dbReference>
<dbReference type="Gene3D" id="3.30.479.30">
    <property type="entry name" value="Band 7 domain"/>
    <property type="match status" value="1"/>
</dbReference>
<dbReference type="SMART" id="SM00244">
    <property type="entry name" value="PHB"/>
    <property type="match status" value="1"/>
</dbReference>
<gene>
    <name evidence="9" type="ORF">CKO21_16000</name>
</gene>
<dbReference type="PANTHER" id="PTHR42911:SF1">
    <property type="entry name" value="MODULATOR OF FTSH PROTEASE HFLC"/>
    <property type="match status" value="1"/>
</dbReference>
<evidence type="ECO:0000313" key="10">
    <source>
        <dbReference type="Proteomes" id="UP000778970"/>
    </source>
</evidence>
<evidence type="ECO:0000256" key="6">
    <source>
        <dbReference type="PIRNR" id="PIRNR005651"/>
    </source>
</evidence>
<dbReference type="PANTHER" id="PTHR42911">
    <property type="entry name" value="MODULATOR OF FTSH PROTEASE HFLC"/>
    <property type="match status" value="1"/>
</dbReference>
<evidence type="ECO:0000256" key="1">
    <source>
        <dbReference type="ARBA" id="ARBA00004167"/>
    </source>
</evidence>
<evidence type="ECO:0000256" key="7">
    <source>
        <dbReference type="SAM" id="MobiDB-lite"/>
    </source>
</evidence>
<evidence type="ECO:0000256" key="5">
    <source>
        <dbReference type="ARBA" id="ARBA00023136"/>
    </source>
</evidence>
<keyword evidence="9" id="KW-0378">Hydrolase</keyword>
<evidence type="ECO:0000256" key="4">
    <source>
        <dbReference type="ARBA" id="ARBA00022989"/>
    </source>
</evidence>
<keyword evidence="10" id="KW-1185">Reference proteome</keyword>
<dbReference type="GO" id="GO:0006508">
    <property type="term" value="P:proteolysis"/>
    <property type="evidence" value="ECO:0007669"/>
    <property type="project" value="UniProtKB-KW"/>
</dbReference>
<evidence type="ECO:0000259" key="8">
    <source>
        <dbReference type="SMART" id="SM00244"/>
    </source>
</evidence>
<proteinExistence type="inferred from homology"/>
<evidence type="ECO:0000256" key="3">
    <source>
        <dbReference type="ARBA" id="ARBA00022692"/>
    </source>
</evidence>
<feature type="region of interest" description="Disordered" evidence="7">
    <location>
        <begin position="296"/>
        <end position="325"/>
    </location>
</feature>
<comment type="function">
    <text evidence="6">HflC and HflK could regulate a protease.</text>
</comment>
<dbReference type="PIRSF" id="PIRSF005651">
    <property type="entry name" value="HflC"/>
    <property type="match status" value="1"/>
</dbReference>
<keyword evidence="5" id="KW-0472">Membrane</keyword>
<dbReference type="RefSeq" id="WP_027288021.1">
    <property type="nucleotide sequence ID" value="NZ_NRRE01000030.1"/>
</dbReference>
<reference evidence="9" key="2">
    <citation type="journal article" date="2020" name="Microorganisms">
        <title>Osmotic Adaptation and Compatible Solute Biosynthesis of Phototrophic Bacteria as Revealed from Genome Analyses.</title>
        <authorList>
            <person name="Imhoff J.F."/>
            <person name="Rahn T."/>
            <person name="Kunzel S."/>
            <person name="Keller A."/>
            <person name="Neulinger S.C."/>
        </authorList>
    </citation>
    <scope>NUCLEOTIDE SEQUENCE</scope>
    <source>
        <strain evidence="9">DSM 9154</strain>
    </source>
</reference>
<evidence type="ECO:0000256" key="2">
    <source>
        <dbReference type="ARBA" id="ARBA00007862"/>
    </source>
</evidence>
<dbReference type="EMBL" id="NRRE01000030">
    <property type="protein sequence ID" value="MBK1698749.1"/>
    <property type="molecule type" value="Genomic_DNA"/>
</dbReference>
<name>A0A934QL75_9PROT</name>
<dbReference type="InterPro" id="IPR036013">
    <property type="entry name" value="Band_7/SPFH_dom_sf"/>
</dbReference>
<comment type="similarity">
    <text evidence="2 6">Belongs to the band 7/mec-2 family. HflC subfamily.</text>
</comment>
<keyword evidence="4" id="KW-1133">Transmembrane helix</keyword>
<evidence type="ECO:0000313" key="9">
    <source>
        <dbReference type="EMBL" id="MBK1698749.1"/>
    </source>
</evidence>
<dbReference type="CDD" id="cd03405">
    <property type="entry name" value="SPFH_HflC"/>
    <property type="match status" value="1"/>
</dbReference>
<dbReference type="AlphaFoldDB" id="A0A934QL75"/>
<protein>
    <recommendedName>
        <fullName evidence="6">Protein HflC</fullName>
    </recommendedName>
</protein>
<dbReference type="Pfam" id="PF01145">
    <property type="entry name" value="Band_7"/>
    <property type="match status" value="1"/>
</dbReference>
<dbReference type="InterPro" id="IPR010200">
    <property type="entry name" value="HflC"/>
</dbReference>